<evidence type="ECO:0000313" key="2">
    <source>
        <dbReference type="EMBL" id="KJA17377.1"/>
    </source>
</evidence>
<evidence type="ECO:0000256" key="1">
    <source>
        <dbReference type="SAM" id="Phobius"/>
    </source>
</evidence>
<dbReference type="AlphaFoldDB" id="A0A0D2KRU4"/>
<organism evidence="2 3">
    <name type="scientific">Hypholoma sublateritium (strain FD-334 SS-4)</name>
    <dbReference type="NCBI Taxonomy" id="945553"/>
    <lineage>
        <taxon>Eukaryota</taxon>
        <taxon>Fungi</taxon>
        <taxon>Dikarya</taxon>
        <taxon>Basidiomycota</taxon>
        <taxon>Agaricomycotina</taxon>
        <taxon>Agaricomycetes</taxon>
        <taxon>Agaricomycetidae</taxon>
        <taxon>Agaricales</taxon>
        <taxon>Agaricineae</taxon>
        <taxon>Strophariaceae</taxon>
        <taxon>Hypholoma</taxon>
    </lineage>
</organism>
<gene>
    <name evidence="2" type="ORF">HYPSUDRAFT_46464</name>
</gene>
<feature type="transmembrane region" description="Helical" evidence="1">
    <location>
        <begin position="89"/>
        <end position="116"/>
    </location>
</feature>
<feature type="transmembrane region" description="Helical" evidence="1">
    <location>
        <begin position="178"/>
        <end position="199"/>
    </location>
</feature>
<feature type="transmembrane region" description="Helical" evidence="1">
    <location>
        <begin position="51"/>
        <end position="77"/>
    </location>
</feature>
<feature type="transmembrane region" description="Helical" evidence="1">
    <location>
        <begin position="26"/>
        <end position="44"/>
    </location>
</feature>
<keyword evidence="1" id="KW-0472">Membrane</keyword>
<name>A0A0D2KRU4_HYPSF</name>
<proteinExistence type="predicted"/>
<dbReference type="STRING" id="945553.A0A0D2KRU4"/>
<evidence type="ECO:0000313" key="3">
    <source>
        <dbReference type="Proteomes" id="UP000054270"/>
    </source>
</evidence>
<reference evidence="3" key="1">
    <citation type="submission" date="2014-04" db="EMBL/GenBank/DDBJ databases">
        <title>Evolutionary Origins and Diversification of the Mycorrhizal Mutualists.</title>
        <authorList>
            <consortium name="DOE Joint Genome Institute"/>
            <consortium name="Mycorrhizal Genomics Consortium"/>
            <person name="Kohler A."/>
            <person name="Kuo A."/>
            <person name="Nagy L.G."/>
            <person name="Floudas D."/>
            <person name="Copeland A."/>
            <person name="Barry K.W."/>
            <person name="Cichocki N."/>
            <person name="Veneault-Fourrey C."/>
            <person name="LaButti K."/>
            <person name="Lindquist E.A."/>
            <person name="Lipzen A."/>
            <person name="Lundell T."/>
            <person name="Morin E."/>
            <person name="Murat C."/>
            <person name="Riley R."/>
            <person name="Ohm R."/>
            <person name="Sun H."/>
            <person name="Tunlid A."/>
            <person name="Henrissat B."/>
            <person name="Grigoriev I.V."/>
            <person name="Hibbett D.S."/>
            <person name="Martin F."/>
        </authorList>
    </citation>
    <scope>NUCLEOTIDE SEQUENCE [LARGE SCALE GENOMIC DNA]</scope>
    <source>
        <strain evidence="3">FD-334 SS-4</strain>
    </source>
</reference>
<dbReference type="OrthoDB" id="2860889at2759"/>
<accession>A0A0D2KRU4</accession>
<sequence>MVGGTKLEAAIYATNGPSWSCLVSNINAFFLAIVADGLLIWRCYNVWEKSLCSIIVPTVLYLVTIGACIASTITISIGNMSPEKHEKYLTVQIGIGIFSSFALTLATTLLILYRIYSFSRHSITPRKGTPYGGIMDYLIKSAAIYSVVSLVYGISWIVTLSPNRTPASEVSEKYLQKYMQIIFFITAGMVPTIMVAQIARLSSNEIHQSRAQLSTLRFQGDNTTI</sequence>
<keyword evidence="3" id="KW-1185">Reference proteome</keyword>
<feature type="non-terminal residue" evidence="2">
    <location>
        <position position="225"/>
    </location>
</feature>
<feature type="transmembrane region" description="Helical" evidence="1">
    <location>
        <begin position="137"/>
        <end position="158"/>
    </location>
</feature>
<dbReference type="EMBL" id="KN817604">
    <property type="protein sequence ID" value="KJA17377.1"/>
    <property type="molecule type" value="Genomic_DNA"/>
</dbReference>
<keyword evidence="1" id="KW-1133">Transmembrane helix</keyword>
<dbReference type="Proteomes" id="UP000054270">
    <property type="component" value="Unassembled WGS sequence"/>
</dbReference>
<protein>
    <submittedName>
        <fullName evidence="2">Uncharacterized protein</fullName>
    </submittedName>
</protein>
<keyword evidence="1" id="KW-0812">Transmembrane</keyword>